<comment type="caution">
    <text evidence="7">The sequence shown here is derived from an EMBL/GenBank/DDBJ whole genome shotgun (WGS) entry which is preliminary data.</text>
</comment>
<dbReference type="FunFam" id="1.20.1250.20:FF:000396">
    <property type="entry name" value="MFS general substrate transporter"/>
    <property type="match status" value="1"/>
</dbReference>
<evidence type="ECO:0000256" key="1">
    <source>
        <dbReference type="ARBA" id="ARBA00004141"/>
    </source>
</evidence>
<dbReference type="RefSeq" id="XP_018145404.1">
    <property type="nucleotide sequence ID" value="XM_018284069.1"/>
</dbReference>
<keyword evidence="4 6" id="KW-0472">Membrane</keyword>
<dbReference type="InterPro" id="IPR036259">
    <property type="entry name" value="MFS_trans_sf"/>
</dbReference>
<feature type="compositionally biased region" description="Basic and acidic residues" evidence="5">
    <location>
        <begin position="463"/>
        <end position="477"/>
    </location>
</feature>
<keyword evidence="2 6" id="KW-0812">Transmembrane</keyword>
<feature type="region of interest" description="Disordered" evidence="5">
    <location>
        <begin position="77"/>
        <end position="148"/>
    </location>
</feature>
<dbReference type="AlphaFoldDB" id="A0A179FSH9"/>
<dbReference type="Gene3D" id="1.20.1720.10">
    <property type="entry name" value="Multidrug resistance protein D"/>
    <property type="match status" value="1"/>
</dbReference>
<feature type="transmembrane region" description="Helical" evidence="6">
    <location>
        <begin position="781"/>
        <end position="803"/>
    </location>
</feature>
<feature type="transmembrane region" description="Helical" evidence="6">
    <location>
        <begin position="295"/>
        <end position="323"/>
    </location>
</feature>
<dbReference type="EMBL" id="LSBJ02000003">
    <property type="protein sequence ID" value="OAQ68554.1"/>
    <property type="molecule type" value="Genomic_DNA"/>
</dbReference>
<feature type="transmembrane region" description="Helical" evidence="6">
    <location>
        <begin position="749"/>
        <end position="769"/>
    </location>
</feature>
<dbReference type="SUPFAM" id="SSF103473">
    <property type="entry name" value="MFS general substrate transporter"/>
    <property type="match status" value="2"/>
</dbReference>
<comment type="subcellular location">
    <subcellularLocation>
        <location evidence="1">Membrane</location>
        <topology evidence="1">Multi-pass membrane protein</topology>
    </subcellularLocation>
</comment>
<evidence type="ECO:0000313" key="7">
    <source>
        <dbReference type="EMBL" id="OAQ68554.1"/>
    </source>
</evidence>
<dbReference type="GO" id="GO:0022857">
    <property type="term" value="F:transmembrane transporter activity"/>
    <property type="evidence" value="ECO:0007669"/>
    <property type="project" value="InterPro"/>
</dbReference>
<feature type="transmembrane region" description="Helical" evidence="6">
    <location>
        <begin position="157"/>
        <end position="179"/>
    </location>
</feature>
<feature type="transmembrane region" description="Helical" evidence="6">
    <location>
        <begin position="713"/>
        <end position="737"/>
    </location>
</feature>
<protein>
    <submittedName>
        <fullName evidence="7">MFS transporter</fullName>
    </submittedName>
</protein>
<feature type="region of interest" description="Disordered" evidence="5">
    <location>
        <begin position="22"/>
        <end position="42"/>
    </location>
</feature>
<feature type="transmembrane region" description="Helical" evidence="6">
    <location>
        <begin position="597"/>
        <end position="621"/>
    </location>
</feature>
<dbReference type="STRING" id="1380566.A0A179FSH9"/>
<keyword evidence="8" id="KW-1185">Reference proteome</keyword>
<feature type="region of interest" description="Disordered" evidence="5">
    <location>
        <begin position="353"/>
        <end position="478"/>
    </location>
</feature>
<feature type="transmembrane region" description="Helical" evidence="6">
    <location>
        <begin position="641"/>
        <end position="665"/>
    </location>
</feature>
<evidence type="ECO:0000313" key="8">
    <source>
        <dbReference type="Proteomes" id="UP000078397"/>
    </source>
</evidence>
<feature type="compositionally biased region" description="Basic and acidic residues" evidence="5">
    <location>
        <begin position="115"/>
        <end position="129"/>
    </location>
</feature>
<evidence type="ECO:0000256" key="5">
    <source>
        <dbReference type="SAM" id="MobiDB-lite"/>
    </source>
</evidence>
<feature type="compositionally biased region" description="Basic and acidic residues" evidence="5">
    <location>
        <begin position="396"/>
        <end position="407"/>
    </location>
</feature>
<sequence length="819" mass="89248">MSSTSEDAKATAYPWKLGRLFRGRANDGSGQETQAPGHSKWSFGVLNDKQTVEVPGSVLLLAANRNEPLGLRTVHARTSHSSIPTGFPVDMPLTPGGSRPRPDTQTPPSGSQRPDPVEEKAVEDKKKTQDGAIILDPQPEDSANDPLNWPNWRRDTALLSLGFYCMIGGGITSIMAAGFTDIAHDLDVEVETVSLTVGLYMMGLGVGSVLASPTAILFGKRPVYLASVIIFIGTCVWCGYSPSFSSLLAARVFQGIAVSPVECLPSATIAEIFFLHERAYRIGIYTLLLLGGKNLIPLVSAAIIGAIVAMVAGLGFVLLFLFVPETFWDRTPTRKPSNRPSFLRRLSSRRNIPVPRLSSQSARTPKTPERPHSPGAATRQRELHVGFVPETPGAADSHRDGEGDKTTNVDAPPAAHLQPVSSGHHVAFATSGDAEKQDVSPRAESTGNMRGETPSIVVSPSGEKSKEVPKTEPDHLDTNVPVVHVPDEHHVLDGTSSIHSPVRSPRSNLRQSHSGPGGHSPYLQSVTGSDANVDYFSHGPNFDNERIPASALRGPPRIQAYTHNLRQQPAKTFTQQLKPYHGRLNSDKWIKVMIRPFILYAYPAVLWSAAVYACSIGWLIVISETMAVIYRDPTSYNFDALQTGLVYVSPFVGGVLGTGVAGKISDLIVRAMARRNGGLYEPEFRLVMAIPIMLTTCIGLIGFGWSAQEKDHWMVPTAFFGILSFGCSLGSTTAITFCVDSYRQYAGEALVTLNFSKNVLHGLVFSLFVSHWMAKDGPKQVYMWLGIIQLLLQLTTIPLFIYGKRARMWTTRMNLMEKF</sequence>
<name>A0A179FSH9_METCM</name>
<dbReference type="Pfam" id="PF07690">
    <property type="entry name" value="MFS_1"/>
    <property type="match status" value="2"/>
</dbReference>
<dbReference type="OrthoDB" id="4500315at2759"/>
<evidence type="ECO:0000256" key="2">
    <source>
        <dbReference type="ARBA" id="ARBA00022692"/>
    </source>
</evidence>
<evidence type="ECO:0000256" key="3">
    <source>
        <dbReference type="ARBA" id="ARBA00022989"/>
    </source>
</evidence>
<dbReference type="GeneID" id="28848063"/>
<dbReference type="GO" id="GO:0005886">
    <property type="term" value="C:plasma membrane"/>
    <property type="evidence" value="ECO:0007669"/>
    <property type="project" value="TreeGrafter"/>
</dbReference>
<dbReference type="InterPro" id="IPR011701">
    <property type="entry name" value="MFS"/>
</dbReference>
<dbReference type="KEGG" id="pchm:VFPPC_04779"/>
<reference evidence="7 8" key="1">
    <citation type="journal article" date="2016" name="PLoS Pathog.">
        <title>Biosynthesis of antibiotic leucinostatins in bio-control fungus Purpureocillium lilacinum and their inhibition on phytophthora revealed by genome mining.</title>
        <authorList>
            <person name="Wang G."/>
            <person name="Liu Z."/>
            <person name="Lin R."/>
            <person name="Li E."/>
            <person name="Mao Z."/>
            <person name="Ling J."/>
            <person name="Yang Y."/>
            <person name="Yin W.B."/>
            <person name="Xie B."/>
        </authorList>
    </citation>
    <scope>NUCLEOTIDE SEQUENCE [LARGE SCALE GENOMIC DNA]</scope>
    <source>
        <strain evidence="7">170</strain>
    </source>
</reference>
<feature type="transmembrane region" description="Helical" evidence="6">
    <location>
        <begin position="686"/>
        <end position="707"/>
    </location>
</feature>
<evidence type="ECO:0000256" key="6">
    <source>
        <dbReference type="SAM" id="Phobius"/>
    </source>
</evidence>
<feature type="compositionally biased region" description="Polar residues" evidence="5">
    <location>
        <begin position="103"/>
        <end position="112"/>
    </location>
</feature>
<feature type="transmembrane region" description="Helical" evidence="6">
    <location>
        <begin position="199"/>
        <end position="218"/>
    </location>
</feature>
<dbReference type="PANTHER" id="PTHR23502:SF4">
    <property type="entry name" value="MAJOR FACILITATOR SUPERFAMILY (MFS) PROFILE DOMAIN-CONTAINING PROTEIN-RELATED"/>
    <property type="match status" value="1"/>
</dbReference>
<gene>
    <name evidence="7" type="ORF">VFPPC_04779</name>
</gene>
<evidence type="ECO:0000256" key="4">
    <source>
        <dbReference type="ARBA" id="ARBA00023136"/>
    </source>
</evidence>
<dbReference type="PANTHER" id="PTHR23502">
    <property type="entry name" value="MAJOR FACILITATOR SUPERFAMILY"/>
    <property type="match status" value="1"/>
</dbReference>
<dbReference type="Proteomes" id="UP000078397">
    <property type="component" value="Unassembled WGS sequence"/>
</dbReference>
<dbReference type="Gene3D" id="1.20.1250.20">
    <property type="entry name" value="MFS general substrate transporter like domains"/>
    <property type="match status" value="1"/>
</dbReference>
<accession>A0A179FSH9</accession>
<proteinExistence type="predicted"/>
<feature type="transmembrane region" description="Helical" evidence="6">
    <location>
        <begin position="223"/>
        <end position="242"/>
    </location>
</feature>
<keyword evidence="3 6" id="KW-1133">Transmembrane helix</keyword>
<feature type="compositionally biased region" description="Polar residues" evidence="5">
    <location>
        <begin position="494"/>
        <end position="514"/>
    </location>
</feature>
<feature type="region of interest" description="Disordered" evidence="5">
    <location>
        <begin position="492"/>
        <end position="524"/>
    </location>
</feature>
<organism evidence="7 8">
    <name type="scientific">Pochonia chlamydosporia 170</name>
    <dbReference type="NCBI Taxonomy" id="1380566"/>
    <lineage>
        <taxon>Eukaryota</taxon>
        <taxon>Fungi</taxon>
        <taxon>Dikarya</taxon>
        <taxon>Ascomycota</taxon>
        <taxon>Pezizomycotina</taxon>
        <taxon>Sordariomycetes</taxon>
        <taxon>Hypocreomycetidae</taxon>
        <taxon>Hypocreales</taxon>
        <taxon>Clavicipitaceae</taxon>
        <taxon>Pochonia</taxon>
    </lineage>
</organism>